<keyword evidence="4" id="KW-1185">Reference proteome</keyword>
<evidence type="ECO:0000259" key="1">
    <source>
        <dbReference type="Pfam" id="PF04865"/>
    </source>
</evidence>
<feature type="domain" description="Baseplate protein J-like barrel" evidence="1">
    <location>
        <begin position="103"/>
        <end position="167"/>
    </location>
</feature>
<dbReference type="InterPro" id="IPR006949">
    <property type="entry name" value="Barrel_Baseplate_J-like"/>
</dbReference>
<dbReference type="Pfam" id="PF26079">
    <property type="entry name" value="Baseplate_J_C"/>
    <property type="match status" value="1"/>
</dbReference>
<feature type="domain" description="Baseplate J-like C-terminal" evidence="2">
    <location>
        <begin position="277"/>
        <end position="354"/>
    </location>
</feature>
<comment type="caution">
    <text evidence="3">The sequence shown here is derived from an EMBL/GenBank/DDBJ whole genome shotgun (WGS) entry which is preliminary data.</text>
</comment>
<dbReference type="PANTHER" id="PTHR37829:SF3">
    <property type="entry name" value="PROTEIN JAYE-RELATED"/>
    <property type="match status" value="1"/>
</dbReference>
<sequence>MPWIPDAPEAIAARLAAAWEAEFQHEVPDGVDASTAVAPWSALARSPAQALYGTQLGFAAEVRDFWLDACDEDLVPEQAARLGLSQAVAQRSGGNANPPAGSTVGTVIPVNATLGGGRYRVTGARTVDGTGTEVVPILAVTAGVAGDVAAGTVLAFDSPIAGLAAQQLTVDADGISGGSEQETMEELRQRAIAWRRRRPKGGGPGDYISWTQAIYPKAIVKELPLWAGLGRVGVVVGMAPGRAATSTELSRIGTALRAQAPLDVADLTAMSAVIVPFDLTLAVDPDSTAVRAAVQAALATFLAAEPGIGGTVDLSRLWEAISSAAGEYRHRIIAPAADVVGTTRQLFVPGTITWVAWP</sequence>
<reference evidence="3 4" key="1">
    <citation type="submission" date="2021-07" db="EMBL/GenBank/DDBJ databases">
        <authorList>
            <person name="So Y."/>
        </authorList>
    </citation>
    <scope>NUCLEOTIDE SEQUENCE [LARGE SCALE GENOMIC DNA]</scope>
    <source>
        <strain evidence="3 4">HJA6</strain>
    </source>
</reference>
<protein>
    <submittedName>
        <fullName evidence="3">Baseplate J/gp47 family protein</fullName>
    </submittedName>
</protein>
<dbReference type="InterPro" id="IPR052399">
    <property type="entry name" value="Phage_Baseplate_Assmbl_Protein"/>
</dbReference>
<evidence type="ECO:0000313" key="4">
    <source>
        <dbReference type="Proteomes" id="UP001196565"/>
    </source>
</evidence>
<evidence type="ECO:0000259" key="2">
    <source>
        <dbReference type="Pfam" id="PF26079"/>
    </source>
</evidence>
<dbReference type="RefSeq" id="WP_219766891.1">
    <property type="nucleotide sequence ID" value="NZ_JAHYBZ010000020.1"/>
</dbReference>
<name>A0ABS7AI81_9PROT</name>
<evidence type="ECO:0000313" key="3">
    <source>
        <dbReference type="EMBL" id="MBW6402025.1"/>
    </source>
</evidence>
<accession>A0ABS7AI81</accession>
<dbReference type="Proteomes" id="UP001196565">
    <property type="component" value="Unassembled WGS sequence"/>
</dbReference>
<organism evidence="3 4">
    <name type="scientific">Roseomonas alba</name>
    <dbReference type="NCBI Taxonomy" id="2846776"/>
    <lineage>
        <taxon>Bacteria</taxon>
        <taxon>Pseudomonadati</taxon>
        <taxon>Pseudomonadota</taxon>
        <taxon>Alphaproteobacteria</taxon>
        <taxon>Acetobacterales</taxon>
        <taxon>Roseomonadaceae</taxon>
        <taxon>Roseomonas</taxon>
    </lineage>
</organism>
<dbReference type="PANTHER" id="PTHR37829">
    <property type="entry name" value="PHAGE-LIKE ELEMENT PBSX PROTEIN XKDT"/>
    <property type="match status" value="1"/>
</dbReference>
<dbReference type="InterPro" id="IPR058530">
    <property type="entry name" value="Baseplate_J-like_C"/>
</dbReference>
<gene>
    <name evidence="3" type="ORF">KPL78_29535</name>
</gene>
<dbReference type="EMBL" id="JAHYBZ010000020">
    <property type="protein sequence ID" value="MBW6402025.1"/>
    <property type="molecule type" value="Genomic_DNA"/>
</dbReference>
<proteinExistence type="predicted"/>
<dbReference type="Pfam" id="PF04865">
    <property type="entry name" value="Baseplate_J"/>
    <property type="match status" value="1"/>
</dbReference>